<sequence>MGAYFHHVGSTHREAKPRKTWDQMGGLLQEPSWIPVVQNSQEPRRMEMFTFLPVFNGRPYYYCYYYYYYYYSYNYYNYCYNYNNNYYYYYYYYYN</sequence>
<proteinExistence type="predicted"/>
<gene>
    <name evidence="1" type="ORF">ANN_18216</name>
</gene>
<organism evidence="1 2">
    <name type="scientific">Periplaneta americana</name>
    <name type="common">American cockroach</name>
    <name type="synonym">Blatta americana</name>
    <dbReference type="NCBI Taxonomy" id="6978"/>
    <lineage>
        <taxon>Eukaryota</taxon>
        <taxon>Metazoa</taxon>
        <taxon>Ecdysozoa</taxon>
        <taxon>Arthropoda</taxon>
        <taxon>Hexapoda</taxon>
        <taxon>Insecta</taxon>
        <taxon>Pterygota</taxon>
        <taxon>Neoptera</taxon>
        <taxon>Polyneoptera</taxon>
        <taxon>Dictyoptera</taxon>
        <taxon>Blattodea</taxon>
        <taxon>Blattoidea</taxon>
        <taxon>Blattidae</taxon>
        <taxon>Blattinae</taxon>
        <taxon>Periplaneta</taxon>
    </lineage>
</organism>
<reference evidence="1 2" key="1">
    <citation type="journal article" date="2022" name="Allergy">
        <title>Genome assembly and annotation of Periplaneta americana reveal a comprehensive cockroach allergen profile.</title>
        <authorList>
            <person name="Wang L."/>
            <person name="Xiong Q."/>
            <person name="Saelim N."/>
            <person name="Wang L."/>
            <person name="Nong W."/>
            <person name="Wan A.T."/>
            <person name="Shi M."/>
            <person name="Liu X."/>
            <person name="Cao Q."/>
            <person name="Hui J.H.L."/>
            <person name="Sookrung N."/>
            <person name="Leung T.F."/>
            <person name="Tungtrongchitr A."/>
            <person name="Tsui S.K.W."/>
        </authorList>
    </citation>
    <scope>NUCLEOTIDE SEQUENCE [LARGE SCALE GENOMIC DNA]</scope>
    <source>
        <strain evidence="1">PWHHKU_190912</strain>
    </source>
</reference>
<evidence type="ECO:0000313" key="2">
    <source>
        <dbReference type="Proteomes" id="UP001148838"/>
    </source>
</evidence>
<evidence type="ECO:0000313" key="1">
    <source>
        <dbReference type="EMBL" id="KAJ4435600.1"/>
    </source>
</evidence>
<comment type="caution">
    <text evidence="1">The sequence shown here is derived from an EMBL/GenBank/DDBJ whole genome shotgun (WGS) entry which is preliminary data.</text>
</comment>
<keyword evidence="2" id="KW-1185">Reference proteome</keyword>
<name>A0ABQ8SQ89_PERAM</name>
<dbReference type="Proteomes" id="UP001148838">
    <property type="component" value="Unassembled WGS sequence"/>
</dbReference>
<dbReference type="EMBL" id="JAJSOF020000023">
    <property type="protein sequence ID" value="KAJ4435600.1"/>
    <property type="molecule type" value="Genomic_DNA"/>
</dbReference>
<protein>
    <submittedName>
        <fullName evidence="1">Uncharacterized protein</fullName>
    </submittedName>
</protein>
<accession>A0ABQ8SQ89</accession>